<dbReference type="GO" id="GO:0003677">
    <property type="term" value="F:DNA binding"/>
    <property type="evidence" value="ECO:0007669"/>
    <property type="project" value="UniProtKB-KW"/>
</dbReference>
<gene>
    <name evidence="3" type="primary">rcsB_2</name>
    <name evidence="3" type="ORF">SB6422_03024</name>
</gene>
<sequence>MTTLNVFIKNDNYFFRVGFSKLMESLFPDVLFNMHVINDVDKEVIIDADIMALNLCRGEEFVCHPELLNRRVGLLIGLVDKRFLRPGGALPLCLQDMVFIQQDEQINRIMAKIKRIHLLMQAPSIDKPDVRCCECHHRQLSPQQRKVAAALHEGLPVSDIARKLALCTKTVFSHKRIIMSKFNLRNDLDLLLLLKYLQMKDCLGIRVEYNQNNSSCRKAATQ</sequence>
<dbReference type="Gene3D" id="1.10.10.10">
    <property type="entry name" value="Winged helix-like DNA-binding domain superfamily/Winged helix DNA-binding domain"/>
    <property type="match status" value="1"/>
</dbReference>
<protein>
    <submittedName>
        <fullName evidence="3">Transcriptional regulatory protein RcsB</fullName>
    </submittedName>
</protein>
<dbReference type="SUPFAM" id="SSF46894">
    <property type="entry name" value="C-terminal effector domain of the bipartite response regulators"/>
    <property type="match status" value="1"/>
</dbReference>
<evidence type="ECO:0000256" key="1">
    <source>
        <dbReference type="ARBA" id="ARBA00023125"/>
    </source>
</evidence>
<dbReference type="GO" id="GO:0006355">
    <property type="term" value="P:regulation of DNA-templated transcription"/>
    <property type="evidence" value="ECO:0007669"/>
    <property type="project" value="InterPro"/>
</dbReference>
<dbReference type="InterPro" id="IPR036388">
    <property type="entry name" value="WH-like_DNA-bd_sf"/>
</dbReference>
<dbReference type="PRINTS" id="PR00038">
    <property type="entry name" value="HTHLUXR"/>
</dbReference>
<proteinExistence type="predicted"/>
<keyword evidence="1" id="KW-0238">DNA-binding</keyword>
<dbReference type="AlphaFoldDB" id="A0A564MHZ2"/>
<dbReference type="InterPro" id="IPR000792">
    <property type="entry name" value="Tscrpt_reg_LuxR_C"/>
</dbReference>
<dbReference type="Pfam" id="PF00196">
    <property type="entry name" value="GerE"/>
    <property type="match status" value="1"/>
</dbReference>
<organism evidence="3 4">
    <name type="scientific">Klebsiella huaxiensis</name>
    <dbReference type="NCBI Taxonomy" id="2153354"/>
    <lineage>
        <taxon>Bacteria</taxon>
        <taxon>Pseudomonadati</taxon>
        <taxon>Pseudomonadota</taxon>
        <taxon>Gammaproteobacteria</taxon>
        <taxon>Enterobacterales</taxon>
        <taxon>Enterobacteriaceae</taxon>
        <taxon>Klebsiella/Raoultella group</taxon>
        <taxon>Klebsiella</taxon>
    </lineage>
</organism>
<dbReference type="EMBL" id="CABGGW010000048">
    <property type="protein sequence ID" value="VUS93414.1"/>
    <property type="molecule type" value="Genomic_DNA"/>
</dbReference>
<reference evidence="3 4" key="1">
    <citation type="submission" date="2019-07" db="EMBL/GenBank/DDBJ databases">
        <authorList>
            <person name="Brisse S."/>
            <person name="Rodrigues C."/>
            <person name="Thorpe H."/>
        </authorList>
    </citation>
    <scope>NUCLEOTIDE SEQUENCE [LARGE SCALE GENOMIC DNA]</scope>
    <source>
        <strain evidence="3">SB6422</strain>
    </source>
</reference>
<feature type="domain" description="HTH luxR-type" evidence="2">
    <location>
        <begin position="133"/>
        <end position="198"/>
    </location>
</feature>
<name>A0A564MHZ2_9ENTR</name>
<accession>A0A564MHZ2</accession>
<evidence type="ECO:0000313" key="3">
    <source>
        <dbReference type="EMBL" id="VUS93414.1"/>
    </source>
</evidence>
<dbReference type="PROSITE" id="PS50043">
    <property type="entry name" value="HTH_LUXR_2"/>
    <property type="match status" value="1"/>
</dbReference>
<dbReference type="InterPro" id="IPR016032">
    <property type="entry name" value="Sig_transdc_resp-reg_C-effctor"/>
</dbReference>
<evidence type="ECO:0000259" key="2">
    <source>
        <dbReference type="PROSITE" id="PS50043"/>
    </source>
</evidence>
<evidence type="ECO:0000313" key="4">
    <source>
        <dbReference type="Proteomes" id="UP000317374"/>
    </source>
</evidence>
<dbReference type="SMART" id="SM00421">
    <property type="entry name" value="HTH_LUXR"/>
    <property type="match status" value="1"/>
</dbReference>
<dbReference type="Proteomes" id="UP000317374">
    <property type="component" value="Unassembled WGS sequence"/>
</dbReference>